<evidence type="ECO:0000256" key="1">
    <source>
        <dbReference type="ARBA" id="ARBA00022723"/>
    </source>
</evidence>
<dbReference type="CDD" id="cd00202">
    <property type="entry name" value="ZnF_GATA"/>
    <property type="match status" value="1"/>
</dbReference>
<dbReference type="GO" id="GO:0006355">
    <property type="term" value="P:regulation of DNA-templated transcription"/>
    <property type="evidence" value="ECO:0007669"/>
    <property type="project" value="InterPro"/>
</dbReference>
<keyword evidence="3" id="KW-0862">Zinc</keyword>
<evidence type="ECO:0000313" key="6">
    <source>
        <dbReference type="EMBL" id="KAI8579993.1"/>
    </source>
</evidence>
<dbReference type="GeneID" id="75914219"/>
<evidence type="ECO:0000256" key="4">
    <source>
        <dbReference type="PROSITE-ProRule" id="PRU00094"/>
    </source>
</evidence>
<dbReference type="PROSITE" id="PS00344">
    <property type="entry name" value="GATA_ZN_FINGER_1"/>
    <property type="match status" value="1"/>
</dbReference>
<gene>
    <name evidence="6" type="ORF">K450DRAFT_240085</name>
</gene>
<accession>A0AAD5HFH0</accession>
<dbReference type="GO" id="GO:0008270">
    <property type="term" value="F:zinc ion binding"/>
    <property type="evidence" value="ECO:0007669"/>
    <property type="project" value="UniProtKB-KW"/>
</dbReference>
<dbReference type="Proteomes" id="UP001206595">
    <property type="component" value="Unassembled WGS sequence"/>
</dbReference>
<comment type="caution">
    <text evidence="6">The sequence shown here is derived from an EMBL/GenBank/DDBJ whole genome shotgun (WGS) entry which is preliminary data.</text>
</comment>
<dbReference type="InterPro" id="IPR013088">
    <property type="entry name" value="Znf_NHR/GATA"/>
</dbReference>
<reference evidence="6" key="1">
    <citation type="submission" date="2021-06" db="EMBL/GenBank/DDBJ databases">
        <authorList>
            <consortium name="DOE Joint Genome Institute"/>
            <person name="Mondo S.J."/>
            <person name="Amses K.R."/>
            <person name="Simmons D.R."/>
            <person name="Longcore J.E."/>
            <person name="Seto K."/>
            <person name="Alves G.H."/>
            <person name="Bonds A.E."/>
            <person name="Quandt C.A."/>
            <person name="Davis W.J."/>
            <person name="Chang Y."/>
            <person name="Letcher P.M."/>
            <person name="Powell M.J."/>
            <person name="Kuo A."/>
            <person name="Labutti K."/>
            <person name="Pangilinan J."/>
            <person name="Andreopoulos W."/>
            <person name="Tritt A."/>
            <person name="Riley R."/>
            <person name="Hundley H."/>
            <person name="Johnson J."/>
            <person name="Lipzen A."/>
            <person name="Barry K."/>
            <person name="Berbee M.L."/>
            <person name="Buchler N.E."/>
            <person name="Grigoriev I.V."/>
            <person name="Spatafora J.W."/>
            <person name="Stajich J.E."/>
            <person name="James T.Y."/>
        </authorList>
    </citation>
    <scope>NUCLEOTIDE SEQUENCE</scope>
    <source>
        <strain evidence="6">AG</strain>
    </source>
</reference>
<evidence type="ECO:0000256" key="3">
    <source>
        <dbReference type="ARBA" id="ARBA00022833"/>
    </source>
</evidence>
<dbReference type="PANTHER" id="PTHR45658">
    <property type="entry name" value="GATA TRANSCRIPTION FACTOR"/>
    <property type="match status" value="1"/>
</dbReference>
<dbReference type="InterPro" id="IPR000679">
    <property type="entry name" value="Znf_GATA"/>
</dbReference>
<dbReference type="InterPro" id="IPR051140">
    <property type="entry name" value="GATA_TF"/>
</dbReference>
<proteinExistence type="predicted"/>
<keyword evidence="7" id="KW-1185">Reference proteome</keyword>
<dbReference type="Pfam" id="PF00320">
    <property type="entry name" value="GATA"/>
    <property type="match status" value="1"/>
</dbReference>
<dbReference type="Gene3D" id="3.30.50.10">
    <property type="entry name" value="Erythroid Transcription Factor GATA-1, subunit A"/>
    <property type="match status" value="1"/>
</dbReference>
<name>A0AAD5HFH0_UMBRA</name>
<protein>
    <recommendedName>
        <fullName evidence="5">GATA-type domain-containing protein</fullName>
    </recommendedName>
</protein>
<evidence type="ECO:0000256" key="2">
    <source>
        <dbReference type="ARBA" id="ARBA00022771"/>
    </source>
</evidence>
<feature type="domain" description="GATA-type" evidence="5">
    <location>
        <begin position="172"/>
        <end position="207"/>
    </location>
</feature>
<reference evidence="6" key="2">
    <citation type="journal article" date="2022" name="Proc. Natl. Acad. Sci. U.S.A.">
        <title>Diploid-dominant life cycles characterize the early evolution of Fungi.</title>
        <authorList>
            <person name="Amses K.R."/>
            <person name="Simmons D.R."/>
            <person name="Longcore J.E."/>
            <person name="Mondo S.J."/>
            <person name="Seto K."/>
            <person name="Jeronimo G.H."/>
            <person name="Bonds A.E."/>
            <person name="Quandt C.A."/>
            <person name="Davis W.J."/>
            <person name="Chang Y."/>
            <person name="Federici B.A."/>
            <person name="Kuo A."/>
            <person name="LaButti K."/>
            <person name="Pangilinan J."/>
            <person name="Andreopoulos W."/>
            <person name="Tritt A."/>
            <person name="Riley R."/>
            <person name="Hundley H."/>
            <person name="Johnson J."/>
            <person name="Lipzen A."/>
            <person name="Barry K."/>
            <person name="Lang B.F."/>
            <person name="Cuomo C.A."/>
            <person name="Buchler N.E."/>
            <person name="Grigoriev I.V."/>
            <person name="Spatafora J.W."/>
            <person name="Stajich J.E."/>
            <person name="James T.Y."/>
        </authorList>
    </citation>
    <scope>NUCLEOTIDE SEQUENCE</scope>
    <source>
        <strain evidence="6">AG</strain>
    </source>
</reference>
<evidence type="ECO:0000313" key="7">
    <source>
        <dbReference type="Proteomes" id="UP001206595"/>
    </source>
</evidence>
<keyword evidence="1" id="KW-0479">Metal-binding</keyword>
<dbReference type="GO" id="GO:0043565">
    <property type="term" value="F:sequence-specific DNA binding"/>
    <property type="evidence" value="ECO:0007669"/>
    <property type="project" value="InterPro"/>
</dbReference>
<keyword evidence="2 4" id="KW-0863">Zinc-finger</keyword>
<organism evidence="6 7">
    <name type="scientific">Umbelopsis ramanniana AG</name>
    <dbReference type="NCBI Taxonomy" id="1314678"/>
    <lineage>
        <taxon>Eukaryota</taxon>
        <taxon>Fungi</taxon>
        <taxon>Fungi incertae sedis</taxon>
        <taxon>Mucoromycota</taxon>
        <taxon>Mucoromycotina</taxon>
        <taxon>Umbelopsidomycetes</taxon>
        <taxon>Umbelopsidales</taxon>
        <taxon>Umbelopsidaceae</taxon>
        <taxon>Umbelopsis</taxon>
    </lineage>
</organism>
<sequence length="248" mass="27396">MSAAHFSTATASPLLPSISTFLQAPPEFSEATSTTNAAGDIKLSTYTTDKILTALPPSLPDGGQMNSRSWLTSCPAPLLKNVQQIILQTRAISESVSSLNGATTVDPAIWLNSMAENARALLYSLKELHSEHTDGNYTTRMDSRHDYDLIWRRRVSKGRFGRTRTRKRSKICTPQPRCHSCNITETPEWRRGLDGARTLCNACGLHYAKLTKRNNLQVNPNNNFQLSPGASISKRDTLSTSADLNFNK</sequence>
<dbReference type="RefSeq" id="XP_051444997.1">
    <property type="nucleotide sequence ID" value="XM_051588874.1"/>
</dbReference>
<dbReference type="SUPFAM" id="SSF57716">
    <property type="entry name" value="Glucocorticoid receptor-like (DNA-binding domain)"/>
    <property type="match status" value="1"/>
</dbReference>
<dbReference type="PROSITE" id="PS50114">
    <property type="entry name" value="GATA_ZN_FINGER_2"/>
    <property type="match status" value="1"/>
</dbReference>
<evidence type="ECO:0000259" key="5">
    <source>
        <dbReference type="PROSITE" id="PS50114"/>
    </source>
</evidence>
<dbReference type="AlphaFoldDB" id="A0AAD5HFH0"/>
<dbReference type="SMART" id="SM00401">
    <property type="entry name" value="ZnF_GATA"/>
    <property type="match status" value="1"/>
</dbReference>
<dbReference type="EMBL" id="MU620916">
    <property type="protein sequence ID" value="KAI8579993.1"/>
    <property type="molecule type" value="Genomic_DNA"/>
</dbReference>